<dbReference type="Gene3D" id="3.90.1200.10">
    <property type="match status" value="1"/>
</dbReference>
<dbReference type="PANTHER" id="PTHR11012">
    <property type="entry name" value="PROTEIN KINASE-LIKE DOMAIN-CONTAINING"/>
    <property type="match status" value="1"/>
</dbReference>
<sequence length="360" mass="41468">MTLNRHEATRLANECLPLLHQSTSLPTNNLHITEKNITVQTQCRLWAGMGYIYNISIGKTGEQQRHHIIVKRILPPPKERQSFGDKRKADSYECEANFYENVARDLIARHDLCIPTPYYIERSDEGEITICMSRLTGRSGRLASTGERHAVLLWMAKLHSATWGSKAEELVEGKGLQPIGSYWHLDTRPDEHDSMPRRGWEGRLKKAARAIDERLKRDRMQCCIHGDAKDANMLFFENEKGEVCVGMYDFQYCGKAPPSVDLAYFLCVAVGETECNDHLLRFYHEQLLQRLPDDEMKPSFRELQDSVALAFCDFQRFMSGWGNWGCDLTDIVNQTLLRLDGGKELRSEDEYREAMLREFG</sequence>
<keyword evidence="3" id="KW-1185">Reference proteome</keyword>
<dbReference type="Pfam" id="PF01636">
    <property type="entry name" value="APH"/>
    <property type="match status" value="1"/>
</dbReference>
<dbReference type="Proteomes" id="UP001516023">
    <property type="component" value="Unassembled WGS sequence"/>
</dbReference>
<dbReference type="AlphaFoldDB" id="A0ABD3QIL6"/>
<reference evidence="2 3" key="1">
    <citation type="journal article" date="2020" name="G3 (Bethesda)">
        <title>Improved Reference Genome for Cyclotella cryptica CCMP332, a Model for Cell Wall Morphogenesis, Salinity Adaptation, and Lipid Production in Diatoms (Bacillariophyta).</title>
        <authorList>
            <person name="Roberts W.R."/>
            <person name="Downey K.M."/>
            <person name="Ruck E.C."/>
            <person name="Traller J.C."/>
            <person name="Alverson A.J."/>
        </authorList>
    </citation>
    <scope>NUCLEOTIDE SEQUENCE [LARGE SCALE GENOMIC DNA]</scope>
    <source>
        <strain evidence="2 3">CCMP332</strain>
    </source>
</reference>
<evidence type="ECO:0000313" key="2">
    <source>
        <dbReference type="EMBL" id="KAL3799922.1"/>
    </source>
</evidence>
<feature type="domain" description="Aminoglycoside phosphotransferase" evidence="1">
    <location>
        <begin position="87"/>
        <end position="284"/>
    </location>
</feature>
<accession>A0ABD3QIL6</accession>
<evidence type="ECO:0000313" key="3">
    <source>
        <dbReference type="Proteomes" id="UP001516023"/>
    </source>
</evidence>
<dbReference type="InterPro" id="IPR011009">
    <property type="entry name" value="Kinase-like_dom_sf"/>
</dbReference>
<name>A0ABD3QIL6_9STRA</name>
<organism evidence="2 3">
    <name type="scientific">Cyclotella cryptica</name>
    <dbReference type="NCBI Taxonomy" id="29204"/>
    <lineage>
        <taxon>Eukaryota</taxon>
        <taxon>Sar</taxon>
        <taxon>Stramenopiles</taxon>
        <taxon>Ochrophyta</taxon>
        <taxon>Bacillariophyta</taxon>
        <taxon>Coscinodiscophyceae</taxon>
        <taxon>Thalassiosirophycidae</taxon>
        <taxon>Stephanodiscales</taxon>
        <taxon>Stephanodiscaceae</taxon>
        <taxon>Cyclotella</taxon>
    </lineage>
</organism>
<dbReference type="InterPro" id="IPR002575">
    <property type="entry name" value="Aminoglycoside_PTrfase"/>
</dbReference>
<proteinExistence type="predicted"/>
<evidence type="ECO:0000259" key="1">
    <source>
        <dbReference type="Pfam" id="PF01636"/>
    </source>
</evidence>
<comment type="caution">
    <text evidence="2">The sequence shown here is derived from an EMBL/GenBank/DDBJ whole genome shotgun (WGS) entry which is preliminary data.</text>
</comment>
<dbReference type="PANTHER" id="PTHR11012:SF30">
    <property type="entry name" value="PROTEIN KINASE-LIKE DOMAIN-CONTAINING"/>
    <property type="match status" value="1"/>
</dbReference>
<dbReference type="SUPFAM" id="SSF56112">
    <property type="entry name" value="Protein kinase-like (PK-like)"/>
    <property type="match status" value="1"/>
</dbReference>
<gene>
    <name evidence="2" type="ORF">HJC23_007395</name>
</gene>
<protein>
    <recommendedName>
        <fullName evidence="1">Aminoglycoside phosphotransferase domain-containing protein</fullName>
    </recommendedName>
</protein>
<dbReference type="EMBL" id="JABMIG020000035">
    <property type="protein sequence ID" value="KAL3799922.1"/>
    <property type="molecule type" value="Genomic_DNA"/>
</dbReference>